<dbReference type="SUPFAM" id="SSF52172">
    <property type="entry name" value="CheY-like"/>
    <property type="match status" value="1"/>
</dbReference>
<evidence type="ECO:0000256" key="1">
    <source>
        <dbReference type="ARBA" id="ARBA00022553"/>
    </source>
</evidence>
<evidence type="ECO:0000313" key="4">
    <source>
        <dbReference type="EMBL" id="MDG0817862.1"/>
    </source>
</evidence>
<dbReference type="Gene3D" id="3.40.50.2300">
    <property type="match status" value="1"/>
</dbReference>
<feature type="domain" description="Response regulatory" evidence="3">
    <location>
        <begin position="12"/>
        <end position="118"/>
    </location>
</feature>
<evidence type="ECO:0000313" key="5">
    <source>
        <dbReference type="Proteomes" id="UP001152321"/>
    </source>
</evidence>
<feature type="modified residue" description="4-aspartylphosphate" evidence="2">
    <location>
        <position position="61"/>
    </location>
</feature>
<dbReference type="SMART" id="SM00448">
    <property type="entry name" value="REC"/>
    <property type="match status" value="1"/>
</dbReference>
<dbReference type="InterPro" id="IPR011006">
    <property type="entry name" value="CheY-like_superfamily"/>
</dbReference>
<keyword evidence="1 2" id="KW-0597">Phosphoprotein</keyword>
<reference evidence="4" key="1">
    <citation type="submission" date="2022-08" db="EMBL/GenBank/DDBJ databases">
        <title>Novel Bdellovibrio Species Isolated from Svalbard: Designation Bdellovibrio svalbardensis.</title>
        <authorList>
            <person name="Mitchell R.J."/>
            <person name="Choi S.Y."/>
        </authorList>
    </citation>
    <scope>NUCLEOTIDE SEQUENCE</scope>
    <source>
        <strain evidence="4">PAP01</strain>
    </source>
</reference>
<sequence>MEESEKPDMPMTVFFIDDESVLCDCFADEFSDPGITVKTFSDPKLALAEILKNPPDLIFLDYRMPGVTGEELATQMPSEIPKFLVTGELNMKTTFPFTAILKKPFEYEAIRAILDKKKSAA</sequence>
<dbReference type="Proteomes" id="UP001152321">
    <property type="component" value="Unassembled WGS sequence"/>
</dbReference>
<keyword evidence="5" id="KW-1185">Reference proteome</keyword>
<dbReference type="PANTHER" id="PTHR44591:SF3">
    <property type="entry name" value="RESPONSE REGULATORY DOMAIN-CONTAINING PROTEIN"/>
    <property type="match status" value="1"/>
</dbReference>
<evidence type="ECO:0000256" key="2">
    <source>
        <dbReference type="PROSITE-ProRule" id="PRU00169"/>
    </source>
</evidence>
<dbReference type="PROSITE" id="PS50110">
    <property type="entry name" value="RESPONSE_REGULATORY"/>
    <property type="match status" value="1"/>
</dbReference>
<organism evidence="4 5">
    <name type="scientific">Bdellovibrio svalbardensis</name>
    <dbReference type="NCBI Taxonomy" id="2972972"/>
    <lineage>
        <taxon>Bacteria</taxon>
        <taxon>Pseudomonadati</taxon>
        <taxon>Bdellovibrionota</taxon>
        <taxon>Bdellovibrionia</taxon>
        <taxon>Bdellovibrionales</taxon>
        <taxon>Pseudobdellovibrionaceae</taxon>
        <taxon>Bdellovibrio</taxon>
    </lineage>
</organism>
<dbReference type="RefSeq" id="WP_277579338.1">
    <property type="nucleotide sequence ID" value="NZ_JANRMI010000005.1"/>
</dbReference>
<gene>
    <name evidence="4" type="ORF">NWE73_15885</name>
</gene>
<dbReference type="InterPro" id="IPR001789">
    <property type="entry name" value="Sig_transdc_resp-reg_receiver"/>
</dbReference>
<proteinExistence type="predicted"/>
<dbReference type="EMBL" id="JANRMI010000005">
    <property type="protein sequence ID" value="MDG0817862.1"/>
    <property type="molecule type" value="Genomic_DNA"/>
</dbReference>
<name>A0ABT6DMY0_9BACT</name>
<dbReference type="PANTHER" id="PTHR44591">
    <property type="entry name" value="STRESS RESPONSE REGULATOR PROTEIN 1"/>
    <property type="match status" value="1"/>
</dbReference>
<accession>A0ABT6DMY0</accession>
<comment type="caution">
    <text evidence="4">The sequence shown here is derived from an EMBL/GenBank/DDBJ whole genome shotgun (WGS) entry which is preliminary data.</text>
</comment>
<evidence type="ECO:0000259" key="3">
    <source>
        <dbReference type="PROSITE" id="PS50110"/>
    </source>
</evidence>
<protein>
    <submittedName>
        <fullName evidence="4">Response regulator</fullName>
    </submittedName>
</protein>
<dbReference type="Pfam" id="PF00072">
    <property type="entry name" value="Response_reg"/>
    <property type="match status" value="1"/>
</dbReference>
<dbReference type="CDD" id="cd00156">
    <property type="entry name" value="REC"/>
    <property type="match status" value="1"/>
</dbReference>
<dbReference type="InterPro" id="IPR050595">
    <property type="entry name" value="Bact_response_regulator"/>
</dbReference>